<dbReference type="PANTHER" id="PTHR43081:SF1">
    <property type="entry name" value="ADENYLATE CYCLASE, TERMINAL-DIFFERENTIATION SPECIFIC"/>
    <property type="match status" value="1"/>
</dbReference>
<dbReference type="InterPro" id="IPR006059">
    <property type="entry name" value="SBP"/>
</dbReference>
<feature type="compositionally biased region" description="Polar residues" evidence="1">
    <location>
        <begin position="567"/>
        <end position="580"/>
    </location>
</feature>
<evidence type="ECO:0000259" key="3">
    <source>
        <dbReference type="PROSITE" id="PS50125"/>
    </source>
</evidence>
<gene>
    <name evidence="4" type="ORF">VaNZ11_009149</name>
</gene>
<comment type="caution">
    <text evidence="4">The sequence shown here is derived from an EMBL/GenBank/DDBJ whole genome shotgun (WGS) entry which is preliminary data.</text>
</comment>
<dbReference type="EMBL" id="BSDZ01000024">
    <property type="protein sequence ID" value="GLI65577.1"/>
    <property type="molecule type" value="Genomic_DNA"/>
</dbReference>
<dbReference type="Gene3D" id="3.40.190.10">
    <property type="entry name" value="Periplasmic binding protein-like II"/>
    <property type="match status" value="1"/>
</dbReference>
<feature type="signal peptide" evidence="2">
    <location>
        <begin position="1"/>
        <end position="25"/>
    </location>
</feature>
<organism evidence="4 5">
    <name type="scientific">Volvox africanus</name>
    <dbReference type="NCBI Taxonomy" id="51714"/>
    <lineage>
        <taxon>Eukaryota</taxon>
        <taxon>Viridiplantae</taxon>
        <taxon>Chlorophyta</taxon>
        <taxon>core chlorophytes</taxon>
        <taxon>Chlorophyceae</taxon>
        <taxon>CS clade</taxon>
        <taxon>Chlamydomonadales</taxon>
        <taxon>Volvocaceae</taxon>
        <taxon>Volvox</taxon>
    </lineage>
</organism>
<dbReference type="InterPro" id="IPR001054">
    <property type="entry name" value="A/G_cyclase"/>
</dbReference>
<keyword evidence="5" id="KW-1185">Reference proteome</keyword>
<dbReference type="Gene3D" id="3.30.70.1230">
    <property type="entry name" value="Nucleotide cyclase"/>
    <property type="match status" value="3"/>
</dbReference>
<feature type="region of interest" description="Disordered" evidence="1">
    <location>
        <begin position="1870"/>
        <end position="1893"/>
    </location>
</feature>
<keyword evidence="2" id="KW-0732">Signal</keyword>
<dbReference type="Pfam" id="PF01547">
    <property type="entry name" value="SBP_bac_1"/>
    <property type="match status" value="1"/>
</dbReference>
<protein>
    <recommendedName>
        <fullName evidence="3">Guanylate cyclase domain-containing protein</fullName>
    </recommendedName>
</protein>
<feature type="chain" id="PRO_5045710933" description="Guanylate cyclase domain-containing protein" evidence="2">
    <location>
        <begin position="26"/>
        <end position="1936"/>
    </location>
</feature>
<dbReference type="InterPro" id="IPR029787">
    <property type="entry name" value="Nucleotide_cyclase"/>
</dbReference>
<evidence type="ECO:0000256" key="2">
    <source>
        <dbReference type="SAM" id="SignalP"/>
    </source>
</evidence>
<evidence type="ECO:0000313" key="5">
    <source>
        <dbReference type="Proteomes" id="UP001165090"/>
    </source>
</evidence>
<dbReference type="Proteomes" id="UP001165090">
    <property type="component" value="Unassembled WGS sequence"/>
</dbReference>
<dbReference type="SUPFAM" id="SSF53850">
    <property type="entry name" value="Periplasmic binding protein-like II"/>
    <property type="match status" value="1"/>
</dbReference>
<proteinExistence type="predicted"/>
<dbReference type="SUPFAM" id="SSF55073">
    <property type="entry name" value="Nucleotide cyclase"/>
    <property type="match status" value="2"/>
</dbReference>
<dbReference type="PANTHER" id="PTHR43081">
    <property type="entry name" value="ADENYLATE CYCLASE, TERMINAL-DIFFERENTIATION SPECIFIC-RELATED"/>
    <property type="match status" value="1"/>
</dbReference>
<sequence>MIFHKITAQVFLVLLTPYLIHGVRAVEIAELEQCLETIQNNTSWDDICQSPDNFATSLEQGVRKHFSTCLNENLARTLRITVPNASLLPAIRRHALEFQAKYNVSVKLNVLEVLNIATEVRGEAQSQLQDFSDGWIVDPSVTGDLAAANALANLTSYVFADQDLDWSDVSKFFRMVSAYYNKRIIGLPLDGDLLLMYYRRDLFERYNLSVPATWEEFAELAGKMNGTDTDGDGVGDLWGACIDNTQPTCKSLWILTAILAPYVQYLGTKQGVFIDPATMKPLMNNPAMIRAVQLYRSLFASGPRPAECRAANPFFSNGSCLMTINFGDQFKVSAQVTANNSNRQFNGSMLGISRLPGSLEVLNRTTDTLVTCTHDTCPYAQLVRLANGTKAWVNFAPFSAFGGWTGLVNARATQINQLWAFKFFSYISQPNNNIGDVLDPTSGIDPYRTSQLQPSPENLARWAAKGYDINATLEYLLTTRDALDYENMVLDVRLRSMADVTRFVLATVADNTTWGKQAIDQILIWGQNLMEFELNYSKTNLRDLQIQYWQLIGYSPSDDRGPRPNQKPESNSTNSNNVSHGSGDIVEMAVLIPVGTVLMAVGACLLVWRRVSGHRSLLYGSVKAPMAGQQTTLLITDIQDSTSLWEVLPDVIMDAALKVHHTVVRQALAKHVGYESATEGDSFILAFHSAEDAVACAMRIQMDLLTAKWPPDLLRCTDCLSAAEVWVGPARGALQQHCALLDMLGGSIRCETRDRCWTFHRTMVGDFCNAVARAPWRLLDGCRGGAPMWRSSRTLLKRRATACNMQPQQQLTQQPVQSLKAPQAIAATNGVAINIKSPDVAMAAATTAMPGTATEKDDPDAAGRLKHQISEEEQRQLSAHQFWRLSTTSGMLGEDDTTVVATSYWSTLQEGMLSRGTSSQYRDEAQGASPRWLGALANIFGLIFRSRGQPMHHNQQYQYLIPPVFVSTGDKKSEQQNGKSSLNGGAPCTTTAGVLNAAATGTGTTGPGATAGPGSGRLFKEHIRSIWFVVDLGRCTFRNVDTDTIIPPSSGTGGELQSSRSSKDGTIAARANIETTLLAPTSASVPVQPTRGNIVGGADGHKNQVLKPTASSGDTQLLQHGATEVEMSEIAITGGSKNKLLLPHQEQPLQPPSQRIRISQPQQINLVDDSAVANPASRQHAVRQLLAFRGLRVRMGIHSGVPDSEHVLYNQAEARYQYSGVGMVLARAVQGAAAGGQVLLSDSTFALVRDGRRAKRLRDAVLIHAGEHVLDTKLPAAQQIYQALPRQLLCRLALQPPLKVLRTVAAGALDAPVGRVAVAFLTVVGAATLQSWNAEIMQQALGVFQAVFWTAAAANATRGAYLVEFTSEGLLLAAFASTADALATCMAVQSDLLVAEWPPELLEHDMCEEVAIATPQPGGTIVREVLFRGLRVKAGVDCGLARASLNGATGRIAYRGRVMNRAARINARGSSGQVLCSRSAWQAASEAEEVGPAARGLAALSLGHVMLKGICEPMEILEVRPLVTAAAPSPGQSTLMGRTMLASPSCGSLAPLASAASMSTVVAGASSLGPTPSVTSRMTLPVVGAPTTQHSTLPDGMVSALGRTNSIRGFVGKMSVHDDANVSIISVDVPTAVSDVSANTSAAVVPVPVAVAVPAAAVMQGVDPGSGQTSTSNPFKTRAATTPSISGGAEIPIGPYRTCPTPIGMVPMTSVSLCNLHQGESRLHQGDNGGMMATAAIATASIGTATATAGASSRNAGDLARLNSDASGAVLLQHSGSSFIGSRLPQALSMTAQLQTAQGLRAAAPESKWLLRASSRRYSGIEQPLPPSLLNAELLLPSSTGATGTLPPPPTVQVFRVDTTTGIAALELPLPSPAPPPPPGALNPPTPAPAPAIMLTHDTTTSSAAVPGCTALPAPHSMMMGATGDVPALASQMGAY</sequence>
<dbReference type="InterPro" id="IPR050697">
    <property type="entry name" value="Adenylyl/Guanylyl_Cyclase_3/4"/>
</dbReference>
<feature type="domain" description="Guanylate cyclase" evidence="3">
    <location>
        <begin position="632"/>
        <end position="686"/>
    </location>
</feature>
<feature type="region of interest" description="Disordered" evidence="1">
    <location>
        <begin position="1663"/>
        <end position="1687"/>
    </location>
</feature>
<accession>A0ABQ5S6Q0</accession>
<feature type="region of interest" description="Disordered" evidence="1">
    <location>
        <begin position="557"/>
        <end position="580"/>
    </location>
</feature>
<evidence type="ECO:0000256" key="1">
    <source>
        <dbReference type="SAM" id="MobiDB-lite"/>
    </source>
</evidence>
<evidence type="ECO:0000313" key="4">
    <source>
        <dbReference type="EMBL" id="GLI65577.1"/>
    </source>
</evidence>
<name>A0ABQ5S6Q0_9CHLO</name>
<reference evidence="4 5" key="1">
    <citation type="journal article" date="2023" name="IScience">
        <title>Expanded male sex-determining region conserved during the evolution of homothallism in the green alga Volvox.</title>
        <authorList>
            <person name="Yamamoto K."/>
            <person name="Matsuzaki R."/>
            <person name="Mahakham W."/>
            <person name="Heman W."/>
            <person name="Sekimoto H."/>
            <person name="Kawachi M."/>
            <person name="Minakuchi Y."/>
            <person name="Toyoda A."/>
            <person name="Nozaki H."/>
        </authorList>
    </citation>
    <scope>NUCLEOTIDE SEQUENCE [LARGE SCALE GENOMIC DNA]</scope>
    <source>
        <strain evidence="4 5">NIES-4468</strain>
    </source>
</reference>
<dbReference type="PROSITE" id="PS50125">
    <property type="entry name" value="GUANYLATE_CYCLASE_2"/>
    <property type="match status" value="1"/>
</dbReference>
<feature type="compositionally biased region" description="Pro residues" evidence="1">
    <location>
        <begin position="1870"/>
        <end position="1890"/>
    </location>
</feature>
<feature type="compositionally biased region" description="Polar residues" evidence="1">
    <location>
        <begin position="1666"/>
        <end position="1685"/>
    </location>
</feature>